<dbReference type="EMBL" id="BFBB01000002">
    <property type="protein sequence ID" value="GBF48829.1"/>
    <property type="molecule type" value="Genomic_DNA"/>
</dbReference>
<dbReference type="Proteomes" id="UP000245133">
    <property type="component" value="Unassembled WGS sequence"/>
</dbReference>
<dbReference type="AlphaFoldDB" id="A0A2P2DW14"/>
<name>A0A2P2DW14_9LEPT</name>
<comment type="caution">
    <text evidence="1">The sequence shown here is derived from an EMBL/GenBank/DDBJ whole genome shotgun (WGS) entry which is preliminary data.</text>
</comment>
<reference evidence="1 2" key="1">
    <citation type="submission" date="2018-02" db="EMBL/GenBank/DDBJ databases">
        <title>Novel Leptospira species isolated from soil and water in Japan.</title>
        <authorList>
            <person name="Nakao R."/>
            <person name="Masuzawa T."/>
        </authorList>
    </citation>
    <scope>NUCLEOTIDE SEQUENCE [LARGE SCALE GENOMIC DNA]</scope>
    <source>
        <strain evidence="1 2">YH101</strain>
    </source>
</reference>
<keyword evidence="2" id="KW-1185">Reference proteome</keyword>
<gene>
    <name evidence="1" type="ORF">LPTSP4_03290</name>
</gene>
<accession>A0A2P2DW14</accession>
<sequence>MVQPVFSAPPMFPKIFGIIEPNAIRLALQSKIAINTIKLKFTNINSLKFTIAFV</sequence>
<proteinExistence type="predicted"/>
<evidence type="ECO:0000313" key="2">
    <source>
        <dbReference type="Proteomes" id="UP000245133"/>
    </source>
</evidence>
<protein>
    <submittedName>
        <fullName evidence="1">Uncharacterized protein</fullName>
    </submittedName>
</protein>
<organism evidence="1 2">
    <name type="scientific">Leptospira ryugenii</name>
    <dbReference type="NCBI Taxonomy" id="1917863"/>
    <lineage>
        <taxon>Bacteria</taxon>
        <taxon>Pseudomonadati</taxon>
        <taxon>Spirochaetota</taxon>
        <taxon>Spirochaetia</taxon>
        <taxon>Leptospirales</taxon>
        <taxon>Leptospiraceae</taxon>
        <taxon>Leptospira</taxon>
    </lineage>
</organism>
<evidence type="ECO:0000313" key="1">
    <source>
        <dbReference type="EMBL" id="GBF48829.1"/>
    </source>
</evidence>